<feature type="binding site" description="in other chain" evidence="15">
    <location>
        <begin position="213"/>
        <end position="215"/>
    </location>
    <ligand>
        <name>ADP</name>
        <dbReference type="ChEBI" id="CHEBI:456216"/>
        <note>allosteric activator; ligand shared between dimeric partners</note>
    </ligand>
</feature>
<evidence type="ECO:0000256" key="2">
    <source>
        <dbReference type="ARBA" id="ARBA00002659"/>
    </source>
</evidence>
<dbReference type="HAMAP" id="MF_00339">
    <property type="entry name" value="Phosphofructokinase_I_B1"/>
    <property type="match status" value="1"/>
</dbReference>
<feature type="active site" description="Proton acceptor" evidence="15">
    <location>
        <position position="127"/>
    </location>
</feature>
<dbReference type="EMBL" id="AHYT01000002">
    <property type="protein sequence ID" value="EOT29924.1"/>
    <property type="molecule type" value="Genomic_DNA"/>
</dbReference>
<dbReference type="GO" id="GO:0048029">
    <property type="term" value="F:monosaccharide binding"/>
    <property type="evidence" value="ECO:0007669"/>
    <property type="project" value="TreeGrafter"/>
</dbReference>
<dbReference type="PATRIC" id="fig|1139996.3.peg.608"/>
<evidence type="ECO:0000256" key="3">
    <source>
        <dbReference type="ARBA" id="ARBA00004496"/>
    </source>
</evidence>
<comment type="caution">
    <text evidence="15">Lacks conserved residue(s) required for the propagation of feature annotation.</text>
</comment>
<evidence type="ECO:0000256" key="4">
    <source>
        <dbReference type="ARBA" id="ARBA00004679"/>
    </source>
</evidence>
<proteinExistence type="inferred from homology"/>
<feature type="domain" description="Phosphofructokinase" evidence="16">
    <location>
        <begin position="3"/>
        <end position="274"/>
    </location>
</feature>
<sequence>MKRLAILTSGGDAPGMNATIRAVLNKAAHHDIEVVGVNYGFLGLVCKNFTSLDTEKVNSSISMGGTILYSSRYPEFAEKEIQLKAIENLKEANIDGLIVIGGRGSHHGALALSNLGFPTIGIPATIDNDIPGTEFTVGFDTAVNTVVSALDKIRDTANSHVRTFVIEVKGLRSGDLALWSGVAGGAESILIPEQELDLAHVASKIKQSVERKKKHCLIVLAEGVMSASELTTKLKEEGVLHIREVELGHVPRGGSPTPYDRVLASKAGAAAVNLFLEEKFGNCLCIQYNKLVPVSLKDALDIEKNFIDLSLYPLNSSISY</sequence>
<dbReference type="Gene3D" id="3.40.50.460">
    <property type="entry name" value="Phosphofructokinase domain"/>
    <property type="match status" value="1"/>
</dbReference>
<feature type="binding site" description="in other chain" evidence="15">
    <location>
        <position position="154"/>
    </location>
    <ligand>
        <name>ADP</name>
        <dbReference type="ChEBI" id="CHEBI:456216"/>
        <note>allosteric activator; ligand shared between dimeric partners</note>
    </ligand>
</feature>
<dbReference type="GO" id="GO:0005945">
    <property type="term" value="C:6-phosphofructokinase complex"/>
    <property type="evidence" value="ECO:0007669"/>
    <property type="project" value="TreeGrafter"/>
</dbReference>
<dbReference type="InterPro" id="IPR022953">
    <property type="entry name" value="ATP_PFK"/>
</dbReference>
<evidence type="ECO:0000256" key="7">
    <source>
        <dbReference type="ARBA" id="ARBA00022679"/>
    </source>
</evidence>
<dbReference type="NCBIfam" id="TIGR02482">
    <property type="entry name" value="PFKA_ATP"/>
    <property type="match status" value="1"/>
</dbReference>
<comment type="activity regulation">
    <text evidence="15">Allosterically activated by ADP and other diphosphonucleosides, and allosterically inhibited by phosphoenolpyruvate.</text>
</comment>
<comment type="similarity">
    <text evidence="15">Belongs to the phosphofructokinase type A (PFKA) family. ATP-dependent PFK group I subfamily. Prokaryotic clade 'B1' sub-subfamily.</text>
</comment>
<dbReference type="GO" id="GO:0061621">
    <property type="term" value="P:canonical glycolysis"/>
    <property type="evidence" value="ECO:0007669"/>
    <property type="project" value="TreeGrafter"/>
</dbReference>
<evidence type="ECO:0000313" key="17">
    <source>
        <dbReference type="EMBL" id="EOT29924.1"/>
    </source>
</evidence>
<dbReference type="InterPro" id="IPR035966">
    <property type="entry name" value="PKF_sf"/>
</dbReference>
<organism evidence="17 18">
    <name type="scientific">Enterococcus saccharolyticus subsp. saccharolyticus ATCC 43076</name>
    <dbReference type="NCBI Taxonomy" id="1139996"/>
    <lineage>
        <taxon>Bacteria</taxon>
        <taxon>Bacillati</taxon>
        <taxon>Bacillota</taxon>
        <taxon>Bacilli</taxon>
        <taxon>Lactobacillales</taxon>
        <taxon>Enterococcaceae</taxon>
        <taxon>Enterococcus</taxon>
    </lineage>
</organism>
<evidence type="ECO:0000313" key="18">
    <source>
        <dbReference type="Proteomes" id="UP000014136"/>
    </source>
</evidence>
<dbReference type="PIRSF" id="PIRSF000532">
    <property type="entry name" value="ATP_PFK_prok"/>
    <property type="match status" value="1"/>
</dbReference>
<comment type="catalytic activity">
    <reaction evidence="14 15">
        <text>beta-D-fructose 6-phosphate + ATP = beta-D-fructose 1,6-bisphosphate + ADP + H(+)</text>
        <dbReference type="Rhea" id="RHEA:16109"/>
        <dbReference type="ChEBI" id="CHEBI:15378"/>
        <dbReference type="ChEBI" id="CHEBI:30616"/>
        <dbReference type="ChEBI" id="CHEBI:32966"/>
        <dbReference type="ChEBI" id="CHEBI:57634"/>
        <dbReference type="ChEBI" id="CHEBI:456216"/>
        <dbReference type="EC" id="2.7.1.11"/>
    </reaction>
</comment>
<dbReference type="Proteomes" id="UP000014136">
    <property type="component" value="Unassembled WGS sequence"/>
</dbReference>
<dbReference type="Gene3D" id="3.40.50.450">
    <property type="match status" value="1"/>
</dbReference>
<comment type="subcellular location">
    <subcellularLocation>
        <location evidence="3 15">Cytoplasm</location>
    </subcellularLocation>
</comment>
<evidence type="ECO:0000256" key="1">
    <source>
        <dbReference type="ARBA" id="ARBA00001946"/>
    </source>
</evidence>
<keyword evidence="9 15" id="KW-0547">Nucleotide-binding</keyword>
<keyword evidence="18" id="KW-1185">Reference proteome</keyword>
<gene>
    <name evidence="15" type="primary">pfkA</name>
    <name evidence="17" type="ORF">OMQ_00616</name>
</gene>
<keyword evidence="5 15" id="KW-0963">Cytoplasm</keyword>
<accession>S0JAM9</accession>
<dbReference type="GO" id="GO:0042802">
    <property type="term" value="F:identical protein binding"/>
    <property type="evidence" value="ECO:0007669"/>
    <property type="project" value="TreeGrafter"/>
</dbReference>
<keyword evidence="13 15" id="KW-0324">Glycolysis</keyword>
<dbReference type="PRINTS" id="PR00476">
    <property type="entry name" value="PHFRCTKINASE"/>
</dbReference>
<feature type="binding site" evidence="15">
    <location>
        <position position="243"/>
    </location>
    <ligand>
        <name>substrate</name>
        <note>ligand shared between dimeric partners</note>
    </ligand>
</feature>
<comment type="function">
    <text evidence="2 15">Catalyzes the phosphorylation of D-fructose 6-phosphate to fructose 1,6-bisphosphate by ATP, the first committing step of glycolysis.</text>
</comment>
<comment type="caution">
    <text evidence="17">The sequence shown here is derived from an EMBL/GenBank/DDBJ whole genome shotgun (WGS) entry which is preliminary data.</text>
</comment>
<feature type="binding site" description="in other chain" evidence="15">
    <location>
        <position position="222"/>
    </location>
    <ligand>
        <name>substrate</name>
        <note>ligand shared between dimeric partners</note>
    </ligand>
</feature>
<dbReference type="PANTHER" id="PTHR13697:SF4">
    <property type="entry name" value="ATP-DEPENDENT 6-PHOSPHOFRUCTOKINASE"/>
    <property type="match status" value="1"/>
</dbReference>
<dbReference type="FunFam" id="3.40.50.460:FF:000002">
    <property type="entry name" value="ATP-dependent 6-phosphofructokinase"/>
    <property type="match status" value="1"/>
</dbReference>
<dbReference type="EC" id="2.7.1.11" evidence="15"/>
<dbReference type="GO" id="GO:0003872">
    <property type="term" value="F:6-phosphofructokinase activity"/>
    <property type="evidence" value="ECO:0007669"/>
    <property type="project" value="UniProtKB-UniRule"/>
</dbReference>
<evidence type="ECO:0000256" key="15">
    <source>
        <dbReference type="HAMAP-Rule" id="MF_00339"/>
    </source>
</evidence>
<dbReference type="GO" id="GO:0006002">
    <property type="term" value="P:fructose 6-phosphate metabolic process"/>
    <property type="evidence" value="ECO:0007669"/>
    <property type="project" value="UniProtKB-UniRule"/>
</dbReference>
<feature type="binding site" evidence="15">
    <location>
        <begin position="72"/>
        <end position="73"/>
    </location>
    <ligand>
        <name>ATP</name>
        <dbReference type="ChEBI" id="CHEBI:30616"/>
    </ligand>
</feature>
<comment type="cofactor">
    <cofactor evidence="1 15">
        <name>Mg(2+)</name>
        <dbReference type="ChEBI" id="CHEBI:18420"/>
    </cofactor>
</comment>
<comment type="pathway">
    <text evidence="4 15">Carbohydrate degradation; glycolysis; D-glyceraldehyde 3-phosphate and glycerone phosphate from D-glucose: step 3/4.</text>
</comment>
<feature type="binding site" evidence="15">
    <location>
        <position position="11"/>
    </location>
    <ligand>
        <name>ATP</name>
        <dbReference type="ChEBI" id="CHEBI:30616"/>
    </ligand>
</feature>
<dbReference type="InterPro" id="IPR012828">
    <property type="entry name" value="PFKA_ATP_prok"/>
</dbReference>
<dbReference type="GO" id="GO:0030388">
    <property type="term" value="P:fructose 1,6-bisphosphate metabolic process"/>
    <property type="evidence" value="ECO:0007669"/>
    <property type="project" value="TreeGrafter"/>
</dbReference>
<dbReference type="SUPFAM" id="SSF53784">
    <property type="entry name" value="Phosphofructokinase"/>
    <property type="match status" value="1"/>
</dbReference>
<dbReference type="OrthoDB" id="9802503at2"/>
<keyword evidence="11 15" id="KW-0067">ATP-binding</keyword>
<feature type="binding site" evidence="15">
    <location>
        <position position="162"/>
    </location>
    <ligand>
        <name>substrate</name>
        <note>ligand shared between dimeric partners</note>
    </ligand>
</feature>
<keyword evidence="6 15" id="KW-0021">Allosteric enzyme</keyword>
<protein>
    <recommendedName>
        <fullName evidence="15">ATP-dependent 6-phosphofructokinase</fullName>
        <shortName evidence="15">ATP-PFK</shortName>
        <shortName evidence="15">Phosphofructokinase</shortName>
        <ecNumber evidence="15">2.7.1.11</ecNumber>
    </recommendedName>
    <alternativeName>
        <fullName evidence="15">Phosphohexokinase</fullName>
    </alternativeName>
</protein>
<evidence type="ECO:0000256" key="13">
    <source>
        <dbReference type="ARBA" id="ARBA00023152"/>
    </source>
</evidence>
<evidence type="ECO:0000256" key="12">
    <source>
        <dbReference type="ARBA" id="ARBA00022842"/>
    </source>
</evidence>
<dbReference type="HOGENOM" id="CLU_020655_0_1_9"/>
<evidence type="ECO:0000256" key="8">
    <source>
        <dbReference type="ARBA" id="ARBA00022723"/>
    </source>
</evidence>
<feature type="binding site" description="in other chain" evidence="15">
    <location>
        <begin position="249"/>
        <end position="252"/>
    </location>
    <ligand>
        <name>substrate</name>
        <note>ligand shared between dimeric partners</note>
    </ligand>
</feature>
<keyword evidence="8 15" id="KW-0479">Metal-binding</keyword>
<dbReference type="InterPro" id="IPR000023">
    <property type="entry name" value="Phosphofructokinase_dom"/>
</dbReference>
<feature type="binding site" description="in other chain" evidence="15">
    <location>
        <position position="211"/>
    </location>
    <ligand>
        <name>ADP</name>
        <dbReference type="ChEBI" id="CHEBI:456216"/>
        <note>allosteric activator; ligand shared between dimeric partners</note>
    </ligand>
</feature>
<comment type="subunit">
    <text evidence="15">Homotetramer.</text>
</comment>
<feature type="binding site" description="in other chain" evidence="15">
    <location>
        <begin position="185"/>
        <end position="187"/>
    </location>
    <ligand>
        <name>ADP</name>
        <dbReference type="ChEBI" id="CHEBI:456216"/>
        <note>allosteric activator; ligand shared between dimeric partners</note>
    </ligand>
</feature>
<dbReference type="GO" id="GO:0070095">
    <property type="term" value="F:fructose-6-phosphate binding"/>
    <property type="evidence" value="ECO:0007669"/>
    <property type="project" value="TreeGrafter"/>
</dbReference>
<keyword evidence="7 15" id="KW-0808">Transferase</keyword>
<evidence type="ECO:0000259" key="16">
    <source>
        <dbReference type="Pfam" id="PF00365"/>
    </source>
</evidence>
<dbReference type="GO" id="GO:0046872">
    <property type="term" value="F:metal ion binding"/>
    <property type="evidence" value="ECO:0007669"/>
    <property type="project" value="UniProtKB-KW"/>
</dbReference>
<evidence type="ECO:0000256" key="10">
    <source>
        <dbReference type="ARBA" id="ARBA00022777"/>
    </source>
</evidence>
<keyword evidence="12 15" id="KW-0460">Magnesium</keyword>
<dbReference type="eggNOG" id="COG0205">
    <property type="taxonomic scope" value="Bacteria"/>
</dbReference>
<evidence type="ECO:0000256" key="5">
    <source>
        <dbReference type="ARBA" id="ARBA00022490"/>
    </source>
</evidence>
<dbReference type="PANTHER" id="PTHR13697">
    <property type="entry name" value="PHOSPHOFRUCTOKINASE"/>
    <property type="match status" value="1"/>
</dbReference>
<feature type="binding site" description="in other chain" evidence="15">
    <location>
        <begin position="125"/>
        <end position="127"/>
    </location>
    <ligand>
        <name>substrate</name>
        <note>ligand shared between dimeric partners</note>
    </ligand>
</feature>
<dbReference type="GO" id="GO:0016208">
    <property type="term" value="F:AMP binding"/>
    <property type="evidence" value="ECO:0007669"/>
    <property type="project" value="TreeGrafter"/>
</dbReference>
<evidence type="ECO:0000256" key="9">
    <source>
        <dbReference type="ARBA" id="ARBA00022741"/>
    </source>
</evidence>
<dbReference type="STRING" id="41997.RV16_GL001819"/>
<dbReference type="NCBIfam" id="NF002872">
    <property type="entry name" value="PRK03202.1"/>
    <property type="match status" value="1"/>
</dbReference>
<evidence type="ECO:0000256" key="14">
    <source>
        <dbReference type="ARBA" id="ARBA00048070"/>
    </source>
</evidence>
<dbReference type="InterPro" id="IPR012003">
    <property type="entry name" value="ATP_PFK_prok-type"/>
</dbReference>
<evidence type="ECO:0000256" key="11">
    <source>
        <dbReference type="ARBA" id="ARBA00022840"/>
    </source>
</evidence>
<dbReference type="GO" id="GO:0005524">
    <property type="term" value="F:ATP binding"/>
    <property type="evidence" value="ECO:0007669"/>
    <property type="project" value="UniProtKB-UniRule"/>
</dbReference>
<reference evidence="17 18" key="1">
    <citation type="submission" date="2013-03" db="EMBL/GenBank/DDBJ databases">
        <title>The Genome Sequence of Enterococcus saccharolyticus ATCC_43076 (Illumina only assembly).</title>
        <authorList>
            <consortium name="The Broad Institute Genomics Platform"/>
            <consortium name="The Broad Institute Genome Sequencing Center for Infectious Disease"/>
            <person name="Earl A."/>
            <person name="Russ C."/>
            <person name="Gilmore M."/>
            <person name="Surin D."/>
            <person name="Walker B."/>
            <person name="Young S."/>
            <person name="Zeng Q."/>
            <person name="Gargeya S."/>
            <person name="Fitzgerald M."/>
            <person name="Haas B."/>
            <person name="Abouelleil A."/>
            <person name="Allen A.W."/>
            <person name="Alvarado L."/>
            <person name="Arachchi H.M."/>
            <person name="Berlin A.M."/>
            <person name="Chapman S.B."/>
            <person name="Gainer-Dewar J."/>
            <person name="Goldberg J."/>
            <person name="Griggs A."/>
            <person name="Gujja S."/>
            <person name="Hansen M."/>
            <person name="Howarth C."/>
            <person name="Imamovic A."/>
            <person name="Ireland A."/>
            <person name="Larimer J."/>
            <person name="McCowan C."/>
            <person name="Murphy C."/>
            <person name="Pearson M."/>
            <person name="Poon T.W."/>
            <person name="Priest M."/>
            <person name="Roberts A."/>
            <person name="Saif S."/>
            <person name="Shea T."/>
            <person name="Sisk P."/>
            <person name="Sykes S."/>
            <person name="Wortman J."/>
            <person name="Nusbaum C."/>
            <person name="Birren B."/>
        </authorList>
    </citation>
    <scope>NUCLEOTIDE SEQUENCE [LARGE SCALE GENOMIC DNA]</scope>
    <source>
        <strain evidence="17 18">ATCC 43076</strain>
    </source>
</reference>
<dbReference type="RefSeq" id="WP_016174422.1">
    <property type="nucleotide sequence ID" value="NZ_KE136389.1"/>
</dbReference>
<name>S0JAM9_9ENTE</name>
<dbReference type="Pfam" id="PF00365">
    <property type="entry name" value="PFK"/>
    <property type="match status" value="1"/>
</dbReference>
<dbReference type="AlphaFoldDB" id="S0JAM9"/>
<keyword evidence="10 15" id="KW-0418">Kinase</keyword>
<evidence type="ECO:0000256" key="6">
    <source>
        <dbReference type="ARBA" id="ARBA00022533"/>
    </source>
</evidence>
<dbReference type="UniPathway" id="UPA00109">
    <property type="reaction ID" value="UER00182"/>
</dbReference>